<gene>
    <name evidence="10" type="ORF">CBYS24578_00013941</name>
</gene>
<evidence type="ECO:0000259" key="9">
    <source>
        <dbReference type="PROSITE" id="PS50850"/>
    </source>
</evidence>
<feature type="compositionally biased region" description="Basic and acidic residues" evidence="7">
    <location>
        <begin position="16"/>
        <end position="31"/>
    </location>
</feature>
<feature type="transmembrane region" description="Helical" evidence="8">
    <location>
        <begin position="247"/>
        <end position="269"/>
    </location>
</feature>
<feature type="transmembrane region" description="Helical" evidence="8">
    <location>
        <begin position="396"/>
        <end position="420"/>
    </location>
</feature>
<organism evidence="10 11">
    <name type="scientific">Clonostachys byssicola</name>
    <dbReference type="NCBI Taxonomy" id="160290"/>
    <lineage>
        <taxon>Eukaryota</taxon>
        <taxon>Fungi</taxon>
        <taxon>Dikarya</taxon>
        <taxon>Ascomycota</taxon>
        <taxon>Pezizomycotina</taxon>
        <taxon>Sordariomycetes</taxon>
        <taxon>Hypocreomycetidae</taxon>
        <taxon>Hypocreales</taxon>
        <taxon>Bionectriaceae</taxon>
        <taxon>Clonostachys</taxon>
    </lineage>
</organism>
<feature type="domain" description="Major facilitator superfamily (MFS) profile" evidence="9">
    <location>
        <begin position="37"/>
        <end position="424"/>
    </location>
</feature>
<dbReference type="FunFam" id="1.20.1250.20:FF:000286">
    <property type="entry name" value="MFS efflux transporter"/>
    <property type="match status" value="1"/>
</dbReference>
<dbReference type="PANTHER" id="PTHR23514">
    <property type="entry name" value="BYPASS OF STOP CODON PROTEIN 6"/>
    <property type="match status" value="1"/>
</dbReference>
<feature type="transmembrane region" description="Helical" evidence="8">
    <location>
        <begin position="313"/>
        <end position="331"/>
    </location>
</feature>
<dbReference type="InterPro" id="IPR011701">
    <property type="entry name" value="MFS"/>
</dbReference>
<evidence type="ECO:0000256" key="4">
    <source>
        <dbReference type="ARBA" id="ARBA00022692"/>
    </source>
</evidence>
<feature type="transmembrane region" description="Helical" evidence="8">
    <location>
        <begin position="281"/>
        <end position="301"/>
    </location>
</feature>
<dbReference type="GO" id="GO:0022857">
    <property type="term" value="F:transmembrane transporter activity"/>
    <property type="evidence" value="ECO:0007669"/>
    <property type="project" value="InterPro"/>
</dbReference>
<evidence type="ECO:0000313" key="10">
    <source>
        <dbReference type="EMBL" id="CAG9990636.1"/>
    </source>
</evidence>
<dbReference type="Pfam" id="PF07690">
    <property type="entry name" value="MFS_1"/>
    <property type="match status" value="1"/>
</dbReference>
<name>A0A9N9ULP9_9HYPO</name>
<keyword evidence="6 8" id="KW-0472">Membrane</keyword>
<feature type="compositionally biased region" description="Low complexity" evidence="7">
    <location>
        <begin position="1"/>
        <end position="15"/>
    </location>
</feature>
<feature type="transmembrane region" description="Helical" evidence="8">
    <location>
        <begin position="337"/>
        <end position="360"/>
    </location>
</feature>
<evidence type="ECO:0000256" key="7">
    <source>
        <dbReference type="SAM" id="MobiDB-lite"/>
    </source>
</evidence>
<evidence type="ECO:0000256" key="5">
    <source>
        <dbReference type="ARBA" id="ARBA00022989"/>
    </source>
</evidence>
<evidence type="ECO:0000313" key="11">
    <source>
        <dbReference type="Proteomes" id="UP000754883"/>
    </source>
</evidence>
<dbReference type="InterPro" id="IPR036259">
    <property type="entry name" value="MFS_trans_sf"/>
</dbReference>
<evidence type="ECO:0000256" key="2">
    <source>
        <dbReference type="ARBA" id="ARBA00008335"/>
    </source>
</evidence>
<sequence>MAQSSSSQLRQPLLGSRDEQSPDDDGSHHVAKDSSLTTTLLMSGAAMYSFALLGLFVSTTGVMLPRMEAFYHLNDVQVSLCFLAGPVGYVISAQLNHSIHLRFGRRGIAVVGPIFQILSAALTAMHPPFLIVLASAALGAFGAGLLDGSWCAWAGRMDNANLISGLLHGSFSLGAGCGPVLAELVLSRNRPWYSWFYVLTAFSILELFILPFAFRHENAEKYRNRQPDESEEESHQKLSKIFHYKTTWICALYLLIYVGTESGISGWIVSFMLRVRHSSTQHASTCSSSFWIGMAAGRLLLGMLTDRVGVKRATNGYIVCALVFQILFVTVEGQVASAILIALVGFFCGPLFPSCIIVLTRLLPRDLNVAAVSFVASVGQVGGAFLPFGLGALSQLIGLGVFGVVIVIQLFCCLVLWILFSGLRPVEVDEITDDDNTT</sequence>
<dbReference type="EMBL" id="CABFNO020001473">
    <property type="protein sequence ID" value="CAG9990636.1"/>
    <property type="molecule type" value="Genomic_DNA"/>
</dbReference>
<evidence type="ECO:0000256" key="1">
    <source>
        <dbReference type="ARBA" id="ARBA00004127"/>
    </source>
</evidence>
<comment type="subcellular location">
    <subcellularLocation>
        <location evidence="1">Endomembrane system</location>
        <topology evidence="1">Multi-pass membrane protein</topology>
    </subcellularLocation>
</comment>
<proteinExistence type="inferred from homology"/>
<keyword evidence="11" id="KW-1185">Reference proteome</keyword>
<keyword evidence="4 8" id="KW-0812">Transmembrane</keyword>
<keyword evidence="3" id="KW-0813">Transport</keyword>
<feature type="transmembrane region" description="Helical" evidence="8">
    <location>
        <begin position="131"/>
        <end position="153"/>
    </location>
</feature>
<dbReference type="SUPFAM" id="SSF103473">
    <property type="entry name" value="MFS general substrate transporter"/>
    <property type="match status" value="1"/>
</dbReference>
<reference evidence="11" key="1">
    <citation type="submission" date="2019-06" db="EMBL/GenBank/DDBJ databases">
        <authorList>
            <person name="Broberg M."/>
        </authorList>
    </citation>
    <scope>NUCLEOTIDE SEQUENCE [LARGE SCALE GENOMIC DNA]</scope>
</reference>
<dbReference type="AlphaFoldDB" id="A0A9N9ULP9"/>
<comment type="similarity">
    <text evidence="2">Belongs to the major facilitator superfamily.</text>
</comment>
<accession>A0A9N9ULP9</accession>
<feature type="transmembrane region" description="Helical" evidence="8">
    <location>
        <begin position="367"/>
        <end position="390"/>
    </location>
</feature>
<dbReference type="GO" id="GO:0012505">
    <property type="term" value="C:endomembrane system"/>
    <property type="evidence" value="ECO:0007669"/>
    <property type="project" value="UniProtKB-SubCell"/>
</dbReference>
<dbReference type="GO" id="GO:0016020">
    <property type="term" value="C:membrane"/>
    <property type="evidence" value="ECO:0007669"/>
    <property type="project" value="TreeGrafter"/>
</dbReference>
<dbReference type="OrthoDB" id="413079at2759"/>
<dbReference type="InterPro" id="IPR051788">
    <property type="entry name" value="MFS_Transporter"/>
</dbReference>
<evidence type="ECO:0000256" key="3">
    <source>
        <dbReference type="ARBA" id="ARBA00022448"/>
    </source>
</evidence>
<dbReference type="InterPro" id="IPR020846">
    <property type="entry name" value="MFS_dom"/>
</dbReference>
<evidence type="ECO:0000256" key="6">
    <source>
        <dbReference type="ARBA" id="ARBA00023136"/>
    </source>
</evidence>
<reference evidence="10 11" key="2">
    <citation type="submission" date="2021-10" db="EMBL/GenBank/DDBJ databases">
        <authorList>
            <person name="Piombo E."/>
        </authorList>
    </citation>
    <scope>NUCLEOTIDE SEQUENCE [LARGE SCALE GENOMIC DNA]</scope>
</reference>
<dbReference type="Proteomes" id="UP000754883">
    <property type="component" value="Unassembled WGS sequence"/>
</dbReference>
<feature type="transmembrane region" description="Helical" evidence="8">
    <location>
        <begin position="40"/>
        <end position="64"/>
    </location>
</feature>
<feature type="region of interest" description="Disordered" evidence="7">
    <location>
        <begin position="1"/>
        <end position="31"/>
    </location>
</feature>
<evidence type="ECO:0000256" key="8">
    <source>
        <dbReference type="SAM" id="Phobius"/>
    </source>
</evidence>
<protein>
    <recommendedName>
        <fullName evidence="9">Major facilitator superfamily (MFS) profile domain-containing protein</fullName>
    </recommendedName>
</protein>
<comment type="caution">
    <text evidence="10">The sequence shown here is derived from an EMBL/GenBank/DDBJ whole genome shotgun (WGS) entry which is preliminary data.</text>
</comment>
<keyword evidence="5 8" id="KW-1133">Transmembrane helix</keyword>
<dbReference type="PANTHER" id="PTHR23514:SF3">
    <property type="entry name" value="BYPASS OF STOP CODON PROTEIN 6"/>
    <property type="match status" value="1"/>
</dbReference>
<feature type="transmembrane region" description="Helical" evidence="8">
    <location>
        <begin position="165"/>
        <end position="186"/>
    </location>
</feature>
<dbReference type="PROSITE" id="PS50850">
    <property type="entry name" value="MFS"/>
    <property type="match status" value="1"/>
</dbReference>
<dbReference type="Gene3D" id="1.20.1250.20">
    <property type="entry name" value="MFS general substrate transporter like domains"/>
    <property type="match status" value="2"/>
</dbReference>
<feature type="transmembrane region" description="Helical" evidence="8">
    <location>
        <begin position="192"/>
        <end position="214"/>
    </location>
</feature>
<feature type="transmembrane region" description="Helical" evidence="8">
    <location>
        <begin position="107"/>
        <end position="125"/>
    </location>
</feature>
<feature type="transmembrane region" description="Helical" evidence="8">
    <location>
        <begin position="76"/>
        <end position="95"/>
    </location>
</feature>